<accession>A0ABV9RKL0</accession>
<dbReference type="InterPro" id="IPR009758">
    <property type="entry name" value="DUF1326"/>
</dbReference>
<protein>
    <submittedName>
        <fullName evidence="1">DUF1326 domain-containing protein</fullName>
    </submittedName>
</protein>
<comment type="caution">
    <text evidence="1">The sequence shown here is derived from an EMBL/GenBank/DDBJ whole genome shotgun (WGS) entry which is preliminary data.</text>
</comment>
<dbReference type="Proteomes" id="UP001595909">
    <property type="component" value="Unassembled WGS sequence"/>
</dbReference>
<keyword evidence="2" id="KW-1185">Reference proteome</keyword>
<gene>
    <name evidence="1" type="ORF">ACFPEL_17975</name>
</gene>
<organism evidence="1 2">
    <name type="scientific">Actinomycetospora chibensis</name>
    <dbReference type="NCBI Taxonomy" id="663606"/>
    <lineage>
        <taxon>Bacteria</taxon>
        <taxon>Bacillati</taxon>
        <taxon>Actinomycetota</taxon>
        <taxon>Actinomycetes</taxon>
        <taxon>Pseudonocardiales</taxon>
        <taxon>Pseudonocardiaceae</taxon>
        <taxon>Actinomycetospora</taxon>
    </lineage>
</organism>
<dbReference type="EMBL" id="JBHSIM010000039">
    <property type="protein sequence ID" value="MFC4834310.1"/>
    <property type="molecule type" value="Genomic_DNA"/>
</dbReference>
<dbReference type="Pfam" id="PF07040">
    <property type="entry name" value="DUF1326"/>
    <property type="match status" value="1"/>
</dbReference>
<name>A0ABV9RKL0_9PSEU</name>
<evidence type="ECO:0000313" key="1">
    <source>
        <dbReference type="EMBL" id="MFC4834310.1"/>
    </source>
</evidence>
<dbReference type="RefSeq" id="WP_274190838.1">
    <property type="nucleotide sequence ID" value="NZ_BAABHN010000039.1"/>
</dbReference>
<sequence>MSILREVRLLAEWDQVHEATNFDHYRILPPIGAYASDFTQTTLVTSTTIRTSSSHRGDGVTYHFRGHFIEACDCFELCPCWVDDSPDEGHCTGLVVWEIEEGTIDGEPVDGRAVAAVTSHGPARRDSRATTVLFIDDGAENTQYTAIDKAFRGDLVPDRQDPLGVLMSVTGTVLETVTAPIAVRTTSGGWSIRIGDVDCPLVSAHGVALSFEGETEPLEMNHTALHRELRIVGSSTAQRGEELRIAVPALRGGGYIEAAARSGMRGGFEYRY</sequence>
<evidence type="ECO:0000313" key="2">
    <source>
        <dbReference type="Proteomes" id="UP001595909"/>
    </source>
</evidence>
<proteinExistence type="predicted"/>
<reference evidence="2" key="1">
    <citation type="journal article" date="2019" name="Int. J. Syst. Evol. Microbiol.">
        <title>The Global Catalogue of Microorganisms (GCM) 10K type strain sequencing project: providing services to taxonomists for standard genome sequencing and annotation.</title>
        <authorList>
            <consortium name="The Broad Institute Genomics Platform"/>
            <consortium name="The Broad Institute Genome Sequencing Center for Infectious Disease"/>
            <person name="Wu L."/>
            <person name="Ma J."/>
        </authorList>
    </citation>
    <scope>NUCLEOTIDE SEQUENCE [LARGE SCALE GENOMIC DNA]</scope>
    <source>
        <strain evidence="2">CCUG 50347</strain>
    </source>
</reference>